<dbReference type="Proteomes" id="UP000319897">
    <property type="component" value="Unassembled WGS sequence"/>
</dbReference>
<keyword evidence="4 5" id="KW-0472">Membrane</keyword>
<evidence type="ECO:0000256" key="4">
    <source>
        <dbReference type="ARBA" id="ARBA00023136"/>
    </source>
</evidence>
<keyword evidence="2 5" id="KW-0812">Transmembrane</keyword>
<dbReference type="GO" id="GO:0042773">
    <property type="term" value="P:ATP synthesis coupled electron transport"/>
    <property type="evidence" value="ECO:0007669"/>
    <property type="project" value="InterPro"/>
</dbReference>
<dbReference type="InterPro" id="IPR001750">
    <property type="entry name" value="ND/Mrp_TM"/>
</dbReference>
<dbReference type="OrthoDB" id="9811718at2"/>
<feature type="transmembrane region" description="Helical" evidence="5">
    <location>
        <begin position="368"/>
        <end position="391"/>
    </location>
</feature>
<evidence type="ECO:0000256" key="6">
    <source>
        <dbReference type="RuleBase" id="RU000320"/>
    </source>
</evidence>
<dbReference type="EMBL" id="VFSU01000024">
    <property type="protein sequence ID" value="TPE61034.1"/>
    <property type="molecule type" value="Genomic_DNA"/>
</dbReference>
<dbReference type="Pfam" id="PF00361">
    <property type="entry name" value="Proton_antipo_M"/>
    <property type="match status" value="1"/>
</dbReference>
<organism evidence="8 9">
    <name type="scientific">Sandaracinobacter neustonicus</name>
    <dbReference type="NCBI Taxonomy" id="1715348"/>
    <lineage>
        <taxon>Bacteria</taxon>
        <taxon>Pseudomonadati</taxon>
        <taxon>Pseudomonadota</taxon>
        <taxon>Alphaproteobacteria</taxon>
        <taxon>Sphingomonadales</taxon>
        <taxon>Sphingosinicellaceae</taxon>
        <taxon>Sandaracinobacter</taxon>
    </lineage>
</organism>
<sequence length="483" mass="50658">MTLAQSLSIGAPEVVLAAGALVLLLLGVFRGNDSLKGLSWGAVILFGLTALTVIDDAPARELAWNQIYVADSLSAFLKILILAGAAAAVLMALPYMQRVKQHRFEYPVLIVLATLGMCVMVSANNLLTLYIGLELMSLAAYVLAAFNRDEQRSTEAGLKYFVLGALSSGMLLYGVSLVYGFVGSTEFTRIAAGLSAGGERNMGALFGLVFVFAGLAFKVSAVPFHMWTPDVYEGAPTPVAAFFATAPKVAAMGLFMRVALDAFSGMIADWRQIVIFMSIASMFVGAVGAIGQSNVKRLLAYSSINNVGFMLIGLAAANAAGASAVLLYLTIYLVMTLGSFLVVLSLTDADGNAVETLDDLAGLARSRPWLATALAIFMLSLAGLPPLFGFMAKLAVFNAAVDAGLWLLAVLGVLSSVIAAYYYLRVVKILFFDPPADVVVNGEGGAVINNGMMIAAAVFCSPIGYLLLGPLAQATRTAASSLF</sequence>
<dbReference type="NCBIfam" id="NF004440">
    <property type="entry name" value="PRK05777.1-3"/>
    <property type="match status" value="1"/>
</dbReference>
<dbReference type="InterPro" id="IPR010096">
    <property type="entry name" value="NADH-Q_OxRdtase_suN/2"/>
</dbReference>
<feature type="domain" description="NADH:quinone oxidoreductase/Mrp antiporter transmembrane" evidence="7">
    <location>
        <begin position="123"/>
        <end position="418"/>
    </location>
</feature>
<feature type="transmembrane region" description="Helical" evidence="5">
    <location>
        <begin position="158"/>
        <end position="182"/>
    </location>
</feature>
<dbReference type="NCBIfam" id="TIGR01770">
    <property type="entry name" value="NDH_I_N"/>
    <property type="match status" value="1"/>
</dbReference>
<evidence type="ECO:0000313" key="9">
    <source>
        <dbReference type="Proteomes" id="UP000319897"/>
    </source>
</evidence>
<evidence type="ECO:0000256" key="5">
    <source>
        <dbReference type="HAMAP-Rule" id="MF_00445"/>
    </source>
</evidence>
<keyword evidence="5" id="KW-0830">Ubiquinone</keyword>
<protein>
    <recommendedName>
        <fullName evidence="5">NADH-quinone oxidoreductase subunit N</fullName>
        <ecNumber evidence="5">7.1.1.-</ecNumber>
    </recommendedName>
    <alternativeName>
        <fullName evidence="5">NADH dehydrogenase I subunit N</fullName>
    </alternativeName>
    <alternativeName>
        <fullName evidence="5">NDH-1 subunit N</fullName>
    </alternativeName>
</protein>
<feature type="transmembrane region" description="Helical" evidence="5">
    <location>
        <begin position="272"/>
        <end position="291"/>
    </location>
</feature>
<proteinExistence type="inferred from homology"/>
<dbReference type="GO" id="GO:0005886">
    <property type="term" value="C:plasma membrane"/>
    <property type="evidence" value="ECO:0007669"/>
    <property type="project" value="UniProtKB-SubCell"/>
</dbReference>
<dbReference type="HAMAP" id="MF_00445">
    <property type="entry name" value="NDH1_NuoN_1"/>
    <property type="match status" value="1"/>
</dbReference>
<keyword evidence="5" id="KW-1003">Cell membrane</keyword>
<dbReference type="GO" id="GO:0008137">
    <property type="term" value="F:NADH dehydrogenase (ubiquinone) activity"/>
    <property type="evidence" value="ECO:0007669"/>
    <property type="project" value="InterPro"/>
</dbReference>
<evidence type="ECO:0000313" key="8">
    <source>
        <dbReference type="EMBL" id="TPE61034.1"/>
    </source>
</evidence>
<dbReference type="AlphaFoldDB" id="A0A501XL79"/>
<dbReference type="EC" id="7.1.1.-" evidence="5"/>
<comment type="subcellular location">
    <subcellularLocation>
        <location evidence="5">Cell membrane</location>
        <topology evidence="5">Multi-pass membrane protein</topology>
    </subcellularLocation>
    <subcellularLocation>
        <location evidence="1">Endomembrane system</location>
        <topology evidence="1">Multi-pass membrane protein</topology>
    </subcellularLocation>
    <subcellularLocation>
        <location evidence="6">Membrane</location>
        <topology evidence="6">Multi-pass membrane protein</topology>
    </subcellularLocation>
</comment>
<comment type="subunit">
    <text evidence="5">NDH-1 is composed of 14 different subunits. Subunits NuoA, H, J, K, L, M, N constitute the membrane sector of the complex.</text>
</comment>
<comment type="function">
    <text evidence="5">NDH-1 shuttles electrons from NADH, via FMN and iron-sulfur (Fe-S) centers, to quinones in the respiratory chain. The immediate electron acceptor for the enzyme in this species is believed to be ubiquinone. Couples the redox reaction to proton translocation (for every two electrons transferred, four hydrogen ions are translocated across the cytoplasmic membrane), and thus conserves the redox energy in a proton gradient.</text>
</comment>
<feature type="transmembrane region" description="Helical" evidence="5">
    <location>
        <begin position="74"/>
        <end position="94"/>
    </location>
</feature>
<reference evidence="8 9" key="1">
    <citation type="submission" date="2019-06" db="EMBL/GenBank/DDBJ databases">
        <authorList>
            <person name="Lee I."/>
            <person name="Jang G.I."/>
            <person name="Hwang C.Y."/>
        </authorList>
    </citation>
    <scope>NUCLEOTIDE SEQUENCE [LARGE SCALE GENOMIC DNA]</scope>
    <source>
        <strain evidence="8 9">PAMC 28131</strain>
    </source>
</reference>
<feature type="transmembrane region" description="Helical" evidence="5">
    <location>
        <begin position="239"/>
        <end position="260"/>
    </location>
</feature>
<feature type="transmembrane region" description="Helical" evidence="5">
    <location>
        <begin position="6"/>
        <end position="26"/>
    </location>
</feature>
<name>A0A501XL79_9SPHN</name>
<feature type="transmembrane region" description="Helical" evidence="5">
    <location>
        <begin position="325"/>
        <end position="347"/>
    </location>
</feature>
<dbReference type="GO" id="GO:0050136">
    <property type="term" value="F:NADH dehydrogenase (quinone) (non-electrogenic) activity"/>
    <property type="evidence" value="ECO:0007669"/>
    <property type="project" value="UniProtKB-UniRule"/>
</dbReference>
<keyword evidence="5" id="KW-0874">Quinone</keyword>
<feature type="transmembrane region" description="Helical" evidence="5">
    <location>
        <begin position="403"/>
        <end position="424"/>
    </location>
</feature>
<feature type="transmembrane region" description="Helical" evidence="5">
    <location>
        <begin position="106"/>
        <end position="123"/>
    </location>
</feature>
<gene>
    <name evidence="5 8" type="primary">nuoN</name>
    <name evidence="8" type="ORF">FJQ54_09015</name>
</gene>
<dbReference type="PANTHER" id="PTHR22773">
    <property type="entry name" value="NADH DEHYDROGENASE"/>
    <property type="match status" value="1"/>
</dbReference>
<keyword evidence="8" id="KW-0560">Oxidoreductase</keyword>
<keyword evidence="5" id="KW-1278">Translocase</keyword>
<comment type="catalytic activity">
    <reaction evidence="5">
        <text>a quinone + NADH + 5 H(+)(in) = a quinol + NAD(+) + 4 H(+)(out)</text>
        <dbReference type="Rhea" id="RHEA:57888"/>
        <dbReference type="ChEBI" id="CHEBI:15378"/>
        <dbReference type="ChEBI" id="CHEBI:24646"/>
        <dbReference type="ChEBI" id="CHEBI:57540"/>
        <dbReference type="ChEBI" id="CHEBI:57945"/>
        <dbReference type="ChEBI" id="CHEBI:132124"/>
    </reaction>
</comment>
<dbReference type="GO" id="GO:0012505">
    <property type="term" value="C:endomembrane system"/>
    <property type="evidence" value="ECO:0007669"/>
    <property type="project" value="UniProtKB-SubCell"/>
</dbReference>
<keyword evidence="5" id="KW-0813">Transport</keyword>
<comment type="caution">
    <text evidence="8">The sequence shown here is derived from an EMBL/GenBank/DDBJ whole genome shotgun (WGS) entry which is preliminary data.</text>
</comment>
<feature type="transmembrane region" description="Helical" evidence="5">
    <location>
        <begin position="202"/>
        <end position="227"/>
    </location>
</feature>
<comment type="similarity">
    <text evidence="5">Belongs to the complex I subunit 2 family.</text>
</comment>
<accession>A0A501XL79</accession>
<dbReference type="RefSeq" id="WP_140928092.1">
    <property type="nucleotide sequence ID" value="NZ_VFSU01000024.1"/>
</dbReference>
<evidence type="ECO:0000256" key="1">
    <source>
        <dbReference type="ARBA" id="ARBA00004127"/>
    </source>
</evidence>
<feature type="transmembrane region" description="Helical" evidence="5">
    <location>
        <begin position="38"/>
        <end position="54"/>
    </location>
</feature>
<evidence type="ECO:0000256" key="2">
    <source>
        <dbReference type="ARBA" id="ARBA00022692"/>
    </source>
</evidence>
<dbReference type="GO" id="GO:0048038">
    <property type="term" value="F:quinone binding"/>
    <property type="evidence" value="ECO:0007669"/>
    <property type="project" value="UniProtKB-KW"/>
</dbReference>
<feature type="transmembrane region" description="Helical" evidence="5">
    <location>
        <begin position="298"/>
        <end position="319"/>
    </location>
</feature>
<dbReference type="PRINTS" id="PR01434">
    <property type="entry name" value="NADHDHGNASE5"/>
</dbReference>
<keyword evidence="5" id="KW-0520">NAD</keyword>
<evidence type="ECO:0000256" key="3">
    <source>
        <dbReference type="ARBA" id="ARBA00022989"/>
    </source>
</evidence>
<keyword evidence="3 5" id="KW-1133">Transmembrane helix</keyword>
<evidence type="ECO:0000259" key="7">
    <source>
        <dbReference type="Pfam" id="PF00361"/>
    </source>
</evidence>
<keyword evidence="9" id="KW-1185">Reference proteome</keyword>